<dbReference type="InterPro" id="IPR058702">
    <property type="entry name" value="MafI2-like"/>
</dbReference>
<accession>A0A1I5PRV8</accession>
<evidence type="ECO:0000313" key="2">
    <source>
        <dbReference type="Proteomes" id="UP000182400"/>
    </source>
</evidence>
<protein>
    <submittedName>
        <fullName evidence="1">Uncharacterized protein</fullName>
    </submittedName>
</protein>
<reference evidence="1 2" key="1">
    <citation type="submission" date="2016-10" db="EMBL/GenBank/DDBJ databases">
        <authorList>
            <person name="de Groot N.N."/>
        </authorList>
    </citation>
    <scope>NUCLEOTIDE SEQUENCE [LARGE SCALE GENOMIC DNA]</scope>
    <source>
        <strain evidence="1 2">CCUG 59231</strain>
    </source>
</reference>
<sequence>MNSEAAGRMSTDDQNMVLAILTQAMLGAISSNVRMVAIDLNRPVWPVSFFLEKDSATDREEIEEIISTFEVGMMDVDIPCAGFKAEVLVTPATQPLPETPGVKVFLKREAQ</sequence>
<dbReference type="AlphaFoldDB" id="A0A1I5PRV8"/>
<name>A0A1I5PRV8_9GAMM</name>
<proteinExistence type="predicted"/>
<gene>
    <name evidence="1" type="ORF">SAMN05216601_1108</name>
</gene>
<dbReference type="STRING" id="658457.SAMN05216601_1108"/>
<dbReference type="EMBL" id="FOWP01000010">
    <property type="protein sequence ID" value="SFP36580.1"/>
    <property type="molecule type" value="Genomic_DNA"/>
</dbReference>
<dbReference type="Proteomes" id="UP000182400">
    <property type="component" value="Unassembled WGS sequence"/>
</dbReference>
<dbReference type="Pfam" id="PF26541">
    <property type="entry name" value="MafI2"/>
    <property type="match status" value="1"/>
</dbReference>
<evidence type="ECO:0000313" key="1">
    <source>
        <dbReference type="EMBL" id="SFP36580.1"/>
    </source>
</evidence>
<organism evidence="1 2">
    <name type="scientific">Ectopseudomonas composti</name>
    <dbReference type="NCBI Taxonomy" id="658457"/>
    <lineage>
        <taxon>Bacteria</taxon>
        <taxon>Pseudomonadati</taxon>
        <taxon>Pseudomonadota</taxon>
        <taxon>Gammaproteobacteria</taxon>
        <taxon>Pseudomonadales</taxon>
        <taxon>Pseudomonadaceae</taxon>
        <taxon>Ectopseudomonas</taxon>
    </lineage>
</organism>